<protein>
    <submittedName>
        <fullName evidence="1">Uncharacterized protein</fullName>
    </submittedName>
</protein>
<reference evidence="1 2" key="1">
    <citation type="journal article" date="2022" name="Genome Biol. Evol.">
        <title>The Spruce Budworm Genome: Reconstructing the Evolutionary History of Antifreeze Proteins.</title>
        <authorList>
            <person name="Beliveau C."/>
            <person name="Gagne P."/>
            <person name="Picq S."/>
            <person name="Vernygora O."/>
            <person name="Keeling C.I."/>
            <person name="Pinkney K."/>
            <person name="Doucet D."/>
            <person name="Wen F."/>
            <person name="Johnston J.S."/>
            <person name="Maaroufi H."/>
            <person name="Boyle B."/>
            <person name="Laroche J."/>
            <person name="Dewar K."/>
            <person name="Juretic N."/>
            <person name="Blackburn G."/>
            <person name="Nisole A."/>
            <person name="Brunet B."/>
            <person name="Brandao M."/>
            <person name="Lumley L."/>
            <person name="Duan J."/>
            <person name="Quan G."/>
            <person name="Lucarotti C.J."/>
            <person name="Roe A.D."/>
            <person name="Sperling F.A.H."/>
            <person name="Levesque R.C."/>
            <person name="Cusson M."/>
        </authorList>
    </citation>
    <scope>NUCLEOTIDE SEQUENCE [LARGE SCALE GENOMIC DNA]</scope>
    <source>
        <strain evidence="1">Glfc:IPQL:Cfum</strain>
    </source>
</reference>
<keyword evidence="2" id="KW-1185">Reference proteome</keyword>
<accession>A0ACC0JTL6</accession>
<evidence type="ECO:0000313" key="1">
    <source>
        <dbReference type="EMBL" id="KAI8427389.1"/>
    </source>
</evidence>
<comment type="caution">
    <text evidence="1">The sequence shown here is derived from an EMBL/GenBank/DDBJ whole genome shotgun (WGS) entry which is preliminary data.</text>
</comment>
<sequence length="501" mass="56024">MATHEDELKDLKEKNNELVQKVQYWKMTAAQRENEKLELMKEINELRLKVIRLKSGGAAEARKLDAAIQSASEEALSHLVQASSAVARTIELTKTYMRDRQDLETLSPRWSNISNTTEKVHRVPPMMGGQSIQPVVSLSRTLNLSGQRASARSPNSARNVTVRAVPMHMLQDVYIPLTRIDTRLIPNNNDTEQLEVVADNVEENIPFDTSMEEAADESQNITDEDGYETSRRLDIVEEDAEEDVVLTPPRARVENPLEGPSWLLDALGTQREATESRRRPNLEPDSTTQGEEAGTPPMDPPRESPELESPVEPARMFTPTVRRRRRVSPPRPSPANDTLRQLQSERVLQVLVPKMRLESDASPPKRVMRFDAPSPNGATDSRVIVSEEVARATNSRPSCDEGHKPPGTSDPRARGDNSDNNDITDNRDITQASQESHRRESGDSDSSGTGRVSEGRTRRNRKPVTYKEKPLNSCIDLLAFARGFACVEFGFVRCCLGNCAF</sequence>
<proteinExistence type="predicted"/>
<gene>
    <name evidence="1" type="ORF">MSG28_001944</name>
</gene>
<dbReference type="EMBL" id="CM046103">
    <property type="protein sequence ID" value="KAI8427389.1"/>
    <property type="molecule type" value="Genomic_DNA"/>
</dbReference>
<organism evidence="1 2">
    <name type="scientific">Choristoneura fumiferana</name>
    <name type="common">Spruce budworm moth</name>
    <name type="synonym">Archips fumiferana</name>
    <dbReference type="NCBI Taxonomy" id="7141"/>
    <lineage>
        <taxon>Eukaryota</taxon>
        <taxon>Metazoa</taxon>
        <taxon>Ecdysozoa</taxon>
        <taxon>Arthropoda</taxon>
        <taxon>Hexapoda</taxon>
        <taxon>Insecta</taxon>
        <taxon>Pterygota</taxon>
        <taxon>Neoptera</taxon>
        <taxon>Endopterygota</taxon>
        <taxon>Lepidoptera</taxon>
        <taxon>Glossata</taxon>
        <taxon>Ditrysia</taxon>
        <taxon>Tortricoidea</taxon>
        <taxon>Tortricidae</taxon>
        <taxon>Tortricinae</taxon>
        <taxon>Choristoneura</taxon>
    </lineage>
</organism>
<dbReference type="Proteomes" id="UP001064048">
    <property type="component" value="Chromosome 3"/>
</dbReference>
<evidence type="ECO:0000313" key="2">
    <source>
        <dbReference type="Proteomes" id="UP001064048"/>
    </source>
</evidence>
<name>A0ACC0JTL6_CHOFU</name>